<dbReference type="GO" id="GO:0071973">
    <property type="term" value="P:bacterial-type flagellum-dependent cell motility"/>
    <property type="evidence" value="ECO:0007669"/>
    <property type="project" value="TreeGrafter"/>
</dbReference>
<dbReference type="Proteomes" id="UP000019426">
    <property type="component" value="Chromosome M2/40_rep1"/>
</dbReference>
<name>W6RYZ0_9CLOT</name>
<dbReference type="GO" id="GO:0044780">
    <property type="term" value="P:bacterial-type flagellum assembly"/>
    <property type="evidence" value="ECO:0007669"/>
    <property type="project" value="InterPro"/>
</dbReference>
<keyword evidence="3 6" id="KW-0963">Cytoplasm</keyword>
<evidence type="ECO:0000256" key="2">
    <source>
        <dbReference type="ARBA" id="ARBA00008787"/>
    </source>
</evidence>
<accession>W6RYZ0</accession>
<evidence type="ECO:0000313" key="7">
    <source>
        <dbReference type="EMBL" id="CDM68834.1"/>
    </source>
</evidence>
<comment type="similarity">
    <text evidence="2 6">Belongs to the FliS family.</text>
</comment>
<dbReference type="eggNOG" id="COG1516">
    <property type="taxonomic scope" value="Bacteria"/>
</dbReference>
<dbReference type="CDD" id="cd16098">
    <property type="entry name" value="FliS"/>
    <property type="match status" value="1"/>
</dbReference>
<dbReference type="GO" id="GO:0005829">
    <property type="term" value="C:cytosol"/>
    <property type="evidence" value="ECO:0007669"/>
    <property type="project" value="UniProtKB-SubCell"/>
</dbReference>
<dbReference type="RefSeq" id="WP_044038261.1">
    <property type="nucleotide sequence ID" value="NZ_HG917868.1"/>
</dbReference>
<dbReference type="InterPro" id="IPR003713">
    <property type="entry name" value="FliS"/>
</dbReference>
<comment type="subcellular location">
    <subcellularLocation>
        <location evidence="1 6">Cytoplasm</location>
        <location evidence="1 6">Cytosol</location>
    </subcellularLocation>
</comment>
<dbReference type="STRING" id="1216932.CM240_1676"/>
<proteinExistence type="inferred from homology"/>
<evidence type="ECO:0000256" key="3">
    <source>
        <dbReference type="ARBA" id="ARBA00022490"/>
    </source>
</evidence>
<protein>
    <recommendedName>
        <fullName evidence="6">Flagellar secretion chaperone FliS</fullName>
    </recommendedName>
</protein>
<dbReference type="OrthoDB" id="1524959at2"/>
<evidence type="ECO:0000256" key="1">
    <source>
        <dbReference type="ARBA" id="ARBA00004514"/>
    </source>
</evidence>
<keyword evidence="7" id="KW-0966">Cell projection</keyword>
<dbReference type="PANTHER" id="PTHR34773:SF1">
    <property type="entry name" value="FLAGELLAR SECRETION CHAPERONE FLIS"/>
    <property type="match status" value="1"/>
</dbReference>
<keyword evidence="4 6" id="KW-1005">Bacterial flagellum biogenesis</keyword>
<dbReference type="SUPFAM" id="SSF101116">
    <property type="entry name" value="Flagellar export chaperone FliS"/>
    <property type="match status" value="1"/>
</dbReference>
<dbReference type="Gene3D" id="1.20.120.340">
    <property type="entry name" value="Flagellar protein FliS"/>
    <property type="match status" value="1"/>
</dbReference>
<dbReference type="HOGENOM" id="CLU_080373_3_1_9"/>
<evidence type="ECO:0000256" key="4">
    <source>
        <dbReference type="ARBA" id="ARBA00022795"/>
    </source>
</evidence>
<dbReference type="Pfam" id="PF02561">
    <property type="entry name" value="FliS"/>
    <property type="match status" value="1"/>
</dbReference>
<gene>
    <name evidence="7" type="ORF">CM240_1676</name>
</gene>
<organism evidence="7 8">
    <name type="scientific">Clostridium bornimense</name>
    <dbReference type="NCBI Taxonomy" id="1216932"/>
    <lineage>
        <taxon>Bacteria</taxon>
        <taxon>Bacillati</taxon>
        <taxon>Bacillota</taxon>
        <taxon>Clostridia</taxon>
        <taxon>Eubacteriales</taxon>
        <taxon>Clostridiaceae</taxon>
        <taxon>Clostridium</taxon>
    </lineage>
</organism>
<dbReference type="InterPro" id="IPR036584">
    <property type="entry name" value="FliS_sf"/>
</dbReference>
<keyword evidence="5" id="KW-0143">Chaperone</keyword>
<dbReference type="AlphaFoldDB" id="W6RYZ0"/>
<evidence type="ECO:0000256" key="5">
    <source>
        <dbReference type="ARBA" id="ARBA00023186"/>
    </source>
</evidence>
<dbReference type="EMBL" id="HG917868">
    <property type="protein sequence ID" value="CDM68834.1"/>
    <property type="molecule type" value="Genomic_DNA"/>
</dbReference>
<keyword evidence="7" id="KW-0282">Flagellum</keyword>
<dbReference type="NCBIfam" id="TIGR00208">
    <property type="entry name" value="fliS"/>
    <property type="match status" value="1"/>
</dbReference>
<keyword evidence="8" id="KW-1185">Reference proteome</keyword>
<dbReference type="PATRIC" id="fig|1216932.3.peg.1670"/>
<dbReference type="KEGG" id="clt:CM240_1676"/>
<keyword evidence="7" id="KW-0969">Cilium</keyword>
<reference evidence="7 8" key="1">
    <citation type="submission" date="2013-11" db="EMBL/GenBank/DDBJ databases">
        <title>Complete genome sequence of Clostridum sp. M2/40.</title>
        <authorList>
            <person name="Wibberg D."/>
            <person name="Puehler A."/>
            <person name="Schlueter A."/>
        </authorList>
    </citation>
    <scope>NUCLEOTIDE SEQUENCE [LARGE SCALE GENOMIC DNA]</scope>
    <source>
        <strain evidence="8">M2/40</strain>
    </source>
</reference>
<evidence type="ECO:0000313" key="8">
    <source>
        <dbReference type="Proteomes" id="UP000019426"/>
    </source>
</evidence>
<sequence>MQNLGGYNAYRNNSVNYASKNQLLLMLVDGAVKFSKLALKGIEEKNVSLAHENLIKTQNIFNELIVTLDVEAGGEWAKNLRSVYGFIVESLVKANLTKSKEEMEKVLSLVIDVRNLWHEAYEKSIKEA</sequence>
<dbReference type="PIRSF" id="PIRSF039090">
    <property type="entry name" value="Flis"/>
    <property type="match status" value="1"/>
</dbReference>
<dbReference type="PANTHER" id="PTHR34773">
    <property type="entry name" value="FLAGELLAR SECRETION CHAPERONE FLIS"/>
    <property type="match status" value="1"/>
</dbReference>
<evidence type="ECO:0000256" key="6">
    <source>
        <dbReference type="PIRNR" id="PIRNR039090"/>
    </source>
</evidence>